<proteinExistence type="predicted"/>
<protein>
    <submittedName>
        <fullName evidence="1">Uncharacterized protein</fullName>
    </submittedName>
</protein>
<dbReference type="Proteomes" id="UP000030645">
    <property type="component" value="Unassembled WGS sequence"/>
</dbReference>
<accession>W9SCS2</accession>
<keyword evidence="2" id="KW-1185">Reference proteome</keyword>
<organism evidence="1 2">
    <name type="scientific">Morus notabilis</name>
    <dbReference type="NCBI Taxonomy" id="981085"/>
    <lineage>
        <taxon>Eukaryota</taxon>
        <taxon>Viridiplantae</taxon>
        <taxon>Streptophyta</taxon>
        <taxon>Embryophyta</taxon>
        <taxon>Tracheophyta</taxon>
        <taxon>Spermatophyta</taxon>
        <taxon>Magnoliopsida</taxon>
        <taxon>eudicotyledons</taxon>
        <taxon>Gunneridae</taxon>
        <taxon>Pentapetalae</taxon>
        <taxon>rosids</taxon>
        <taxon>fabids</taxon>
        <taxon>Rosales</taxon>
        <taxon>Moraceae</taxon>
        <taxon>Moreae</taxon>
        <taxon>Morus</taxon>
    </lineage>
</organism>
<gene>
    <name evidence="1" type="ORF">L484_011083</name>
</gene>
<evidence type="ECO:0000313" key="1">
    <source>
        <dbReference type="EMBL" id="EXC21918.1"/>
    </source>
</evidence>
<sequence length="107" mass="11788">MCPDCDGGSGLHGGSRSSSSASCYFVHHAVDLISASSMSNGMFEEAFGFFDYTNQNGFLIKERSCFVLLVHFPCGYGSLIGWLRNGTEIKQVKGWVIKWNYMADGEK</sequence>
<reference evidence="2" key="1">
    <citation type="submission" date="2013-01" db="EMBL/GenBank/DDBJ databases">
        <title>Draft Genome Sequence of a Mulberry Tree, Morus notabilis C.K. Schneid.</title>
        <authorList>
            <person name="He N."/>
            <person name="Zhao S."/>
        </authorList>
    </citation>
    <scope>NUCLEOTIDE SEQUENCE</scope>
</reference>
<name>W9SCS2_9ROSA</name>
<evidence type="ECO:0000313" key="2">
    <source>
        <dbReference type="Proteomes" id="UP000030645"/>
    </source>
</evidence>
<dbReference type="EMBL" id="KE345956">
    <property type="protein sequence ID" value="EXC21918.1"/>
    <property type="molecule type" value="Genomic_DNA"/>
</dbReference>
<dbReference type="AlphaFoldDB" id="W9SCS2"/>